<reference evidence="1 2" key="1">
    <citation type="submission" date="2019-03" db="EMBL/GenBank/DDBJ databases">
        <title>Genomic Encyclopedia of Type Strains, Phase IV (KMG-IV): sequencing the most valuable type-strain genomes for metagenomic binning, comparative biology and taxonomic classification.</title>
        <authorList>
            <person name="Goeker M."/>
        </authorList>
    </citation>
    <scope>NUCLEOTIDE SEQUENCE [LARGE SCALE GENOMIC DNA]</scope>
    <source>
        <strain evidence="1 2">DSM 29489</strain>
    </source>
</reference>
<proteinExistence type="predicted"/>
<dbReference type="EMBL" id="SLZZ01000015">
    <property type="protein sequence ID" value="TCS77691.1"/>
    <property type="molecule type" value="Genomic_DNA"/>
</dbReference>
<organism evidence="1 2">
    <name type="scientific">Muricomes intestini</name>
    <dbReference type="NCBI Taxonomy" id="1796634"/>
    <lineage>
        <taxon>Bacteria</taxon>
        <taxon>Bacillati</taxon>
        <taxon>Bacillota</taxon>
        <taxon>Clostridia</taxon>
        <taxon>Lachnospirales</taxon>
        <taxon>Lachnospiraceae</taxon>
        <taxon>Muricomes</taxon>
    </lineage>
</organism>
<dbReference type="RefSeq" id="WP_333676859.1">
    <property type="nucleotide sequence ID" value="NZ_DAIPCY010000017.1"/>
</dbReference>
<sequence length="57" mass="6590">MTIWMAALARQKDKNERRVVKGKLVGDICDNCFFLKPTESMLNGMYGKLPDRKKKKS</sequence>
<dbReference type="Proteomes" id="UP000295726">
    <property type="component" value="Unassembled WGS sequence"/>
</dbReference>
<comment type="caution">
    <text evidence="1">The sequence shown here is derived from an EMBL/GenBank/DDBJ whole genome shotgun (WGS) entry which is preliminary data.</text>
</comment>
<evidence type="ECO:0000313" key="2">
    <source>
        <dbReference type="Proteomes" id="UP000295726"/>
    </source>
</evidence>
<name>A0A4R3K4V6_9FIRM</name>
<keyword evidence="2" id="KW-1185">Reference proteome</keyword>
<gene>
    <name evidence="1" type="ORF">EDD59_1157</name>
</gene>
<evidence type="ECO:0000313" key="1">
    <source>
        <dbReference type="EMBL" id="TCS77691.1"/>
    </source>
</evidence>
<dbReference type="AlphaFoldDB" id="A0A4R3K4V6"/>
<accession>A0A4R3K4V6</accession>
<protein>
    <submittedName>
        <fullName evidence="1">Uncharacterized protein</fullName>
    </submittedName>
</protein>